<dbReference type="EMBL" id="JAWXVI010000024">
    <property type="protein sequence ID" value="MDX6192134.1"/>
    <property type="molecule type" value="Genomic_DNA"/>
</dbReference>
<protein>
    <submittedName>
        <fullName evidence="1">Class I lanthipeptide</fullName>
    </submittedName>
</protein>
<name>A0ABU4RHS4_9FLAO</name>
<comment type="caution">
    <text evidence="1">The sequence shown here is derived from an EMBL/GenBank/DDBJ whole genome shotgun (WGS) entry which is preliminary data.</text>
</comment>
<evidence type="ECO:0000313" key="2">
    <source>
        <dbReference type="Proteomes" id="UP001273350"/>
    </source>
</evidence>
<sequence>MKKQKLNNKLTFNKVVITELNDDQLNDINGGTDTLIRTFIIVTGYGTWLMVV</sequence>
<dbReference type="NCBIfam" id="NF038153">
    <property type="entry name" value="lant_leader_L1a"/>
    <property type="match status" value="1"/>
</dbReference>
<accession>A0ABU4RHS4</accession>
<gene>
    <name evidence="1" type="ORF">SGQ83_22535</name>
</gene>
<dbReference type="InterPro" id="IPR058238">
    <property type="entry name" value="Lant_leader_dom"/>
</dbReference>
<organism evidence="1 2">
    <name type="scientific">Flavobacterium cupriresistens</name>
    <dbReference type="NCBI Taxonomy" id="2893885"/>
    <lineage>
        <taxon>Bacteria</taxon>
        <taxon>Pseudomonadati</taxon>
        <taxon>Bacteroidota</taxon>
        <taxon>Flavobacteriia</taxon>
        <taxon>Flavobacteriales</taxon>
        <taxon>Flavobacteriaceae</taxon>
        <taxon>Flavobacterium</taxon>
    </lineage>
</organism>
<dbReference type="RefSeq" id="WP_230004254.1">
    <property type="nucleotide sequence ID" value="NZ_CP087134.1"/>
</dbReference>
<evidence type="ECO:0000313" key="1">
    <source>
        <dbReference type="EMBL" id="MDX6192134.1"/>
    </source>
</evidence>
<keyword evidence="2" id="KW-1185">Reference proteome</keyword>
<dbReference type="Proteomes" id="UP001273350">
    <property type="component" value="Unassembled WGS sequence"/>
</dbReference>
<proteinExistence type="predicted"/>
<reference evidence="1 2" key="1">
    <citation type="submission" date="2023-11" db="EMBL/GenBank/DDBJ databases">
        <title>Unpublished Manusciprt.</title>
        <authorList>
            <person name="Saticioglu I.B."/>
            <person name="Ay H."/>
            <person name="Ajmi N."/>
            <person name="Altun S."/>
            <person name="Duman M."/>
        </authorList>
    </citation>
    <scope>NUCLEOTIDE SEQUENCE [LARGE SCALE GENOMIC DNA]</scope>
    <source>
        <strain evidence="1 2">Fl-318</strain>
    </source>
</reference>